<protein>
    <recommendedName>
        <fullName evidence="3">Flagellar protein FliT</fullName>
    </recommendedName>
</protein>
<accession>A0ABQ6DXE7</accession>
<proteinExistence type="predicted"/>
<organism evidence="1 2">
    <name type="scientific">Psychromonas marina</name>
    <dbReference type="NCBI Taxonomy" id="88364"/>
    <lineage>
        <taxon>Bacteria</taxon>
        <taxon>Pseudomonadati</taxon>
        <taxon>Pseudomonadota</taxon>
        <taxon>Gammaproteobacteria</taxon>
        <taxon>Alteromonadales</taxon>
        <taxon>Psychromonadaceae</taxon>
        <taxon>Psychromonas</taxon>
    </lineage>
</organism>
<sequence>MTNSQAQLEQLFELEKQLHTLLDDELYSQFQQQQVLFSDKINHLLDSQPEAQLIDNLEQLKKLDHAVQSLQMRADDCFKSLKEKSLLMQRNKNKIKAYK</sequence>
<name>A0ABQ6DXE7_9GAMM</name>
<dbReference type="RefSeq" id="WP_284202534.1">
    <property type="nucleotide sequence ID" value="NZ_BSPQ01000001.1"/>
</dbReference>
<evidence type="ECO:0008006" key="3">
    <source>
        <dbReference type="Google" id="ProtNLM"/>
    </source>
</evidence>
<dbReference type="Proteomes" id="UP001157353">
    <property type="component" value="Unassembled WGS sequence"/>
</dbReference>
<comment type="caution">
    <text evidence="1">The sequence shown here is derived from an EMBL/GenBank/DDBJ whole genome shotgun (WGS) entry which is preliminary data.</text>
</comment>
<gene>
    <name evidence="1" type="ORF">GCM10007916_04830</name>
</gene>
<reference evidence="2" key="1">
    <citation type="journal article" date="2019" name="Int. J. Syst. Evol. Microbiol.">
        <title>The Global Catalogue of Microorganisms (GCM) 10K type strain sequencing project: providing services to taxonomists for standard genome sequencing and annotation.</title>
        <authorList>
            <consortium name="The Broad Institute Genomics Platform"/>
            <consortium name="The Broad Institute Genome Sequencing Center for Infectious Disease"/>
            <person name="Wu L."/>
            <person name="Ma J."/>
        </authorList>
    </citation>
    <scope>NUCLEOTIDE SEQUENCE [LARGE SCALE GENOMIC DNA]</scope>
    <source>
        <strain evidence="2">NBRC 103166</strain>
    </source>
</reference>
<dbReference type="EMBL" id="BSPQ01000001">
    <property type="protein sequence ID" value="GLS89416.1"/>
    <property type="molecule type" value="Genomic_DNA"/>
</dbReference>
<evidence type="ECO:0000313" key="1">
    <source>
        <dbReference type="EMBL" id="GLS89416.1"/>
    </source>
</evidence>
<evidence type="ECO:0000313" key="2">
    <source>
        <dbReference type="Proteomes" id="UP001157353"/>
    </source>
</evidence>
<keyword evidence="2" id="KW-1185">Reference proteome</keyword>